<dbReference type="EMBL" id="CP011974">
    <property type="protein sequence ID" value="AKO91983.1"/>
    <property type="molecule type" value="Genomic_DNA"/>
</dbReference>
<accession>A0A0H4KUK9</accession>
<reference evidence="1 2" key="1">
    <citation type="journal article" date="2015" name="PLoS ONE">
        <title>Genome Sequence of Bacillus endophyticus and Analysis of Its Companion Mechanism in the Ketogulonigenium vulgare-Bacillus Strain Consortium.</title>
        <authorList>
            <person name="Jia N."/>
            <person name="Du J."/>
            <person name="Ding M.Z."/>
            <person name="Gao F."/>
            <person name="Yuan Y.J."/>
        </authorList>
    </citation>
    <scope>NUCLEOTIDE SEQUENCE [LARGE SCALE GENOMIC DNA]</scope>
    <source>
        <strain evidence="1 2">Hbe603</strain>
    </source>
</reference>
<evidence type="ECO:0000313" key="1">
    <source>
        <dbReference type="EMBL" id="AKO91983.1"/>
    </source>
</evidence>
<gene>
    <name evidence="1" type="ORF">BEH_07645</name>
</gene>
<evidence type="ECO:0000313" key="2">
    <source>
        <dbReference type="Proteomes" id="UP000036202"/>
    </source>
</evidence>
<dbReference type="PATRIC" id="fig|135735.6.peg.1558"/>
<proteinExistence type="predicted"/>
<keyword evidence="2" id="KW-1185">Reference proteome</keyword>
<dbReference type="Proteomes" id="UP000036202">
    <property type="component" value="Chromosome"/>
</dbReference>
<dbReference type="RefSeq" id="WP_046216944.1">
    <property type="nucleotide sequence ID" value="NZ_CP011974.1"/>
</dbReference>
<reference evidence="2" key="2">
    <citation type="submission" date="2015-06" db="EMBL/GenBank/DDBJ databases">
        <title>Genome Sequence of Bacillus endophyticus and Analysis of its Companion Mechanism in the Ketogulonigenium vulgare-Bacillus strain Consortium.</title>
        <authorList>
            <person name="Jia N."/>
            <person name="Du J."/>
            <person name="Ding M.-Z."/>
            <person name="Gao F."/>
            <person name="Yuan Y.-J."/>
        </authorList>
    </citation>
    <scope>NUCLEOTIDE SEQUENCE [LARGE SCALE GENOMIC DNA]</scope>
    <source>
        <strain evidence="2">Hbe603</strain>
    </source>
</reference>
<dbReference type="AlphaFoldDB" id="A0A0H4KUK9"/>
<dbReference type="KEGG" id="beo:BEH_07645"/>
<name>A0A0H4KUK9_9BACI</name>
<protein>
    <submittedName>
        <fullName evidence="1">Uncharacterized protein</fullName>
    </submittedName>
</protein>
<organism evidence="1 2">
    <name type="scientific">Priestia filamentosa</name>
    <dbReference type="NCBI Taxonomy" id="1402861"/>
    <lineage>
        <taxon>Bacteria</taxon>
        <taxon>Bacillati</taxon>
        <taxon>Bacillota</taxon>
        <taxon>Bacilli</taxon>
        <taxon>Bacillales</taxon>
        <taxon>Bacillaceae</taxon>
        <taxon>Priestia</taxon>
    </lineage>
</organism>
<sequence>MNIIYDDYEGDQLSLILAFNEPQELFIGHLETPMTSDSLVKCLEWEKGITHNLICLSDDLEPQSIKHSMINEVVPVKSILEEVEKELEYKIKYNYWLNEVKSYSFHEVLHTLLGISLLKDKRMQLFTAKEVVREHFRKVIDTEVNKKCAK</sequence>